<organism evidence="11 12">
    <name type="scientific">Candidatus Lloydbacteria bacterium RIFCSPHIGHO2_02_FULL_51_22</name>
    <dbReference type="NCBI Taxonomy" id="1798663"/>
    <lineage>
        <taxon>Bacteria</taxon>
        <taxon>Candidatus Lloydiibacteriota</taxon>
    </lineage>
</organism>
<evidence type="ECO:0000256" key="6">
    <source>
        <dbReference type="ARBA" id="ARBA00022989"/>
    </source>
</evidence>
<dbReference type="InterPro" id="IPR036640">
    <property type="entry name" value="ABC1_TM_sf"/>
</dbReference>
<evidence type="ECO:0000256" key="3">
    <source>
        <dbReference type="ARBA" id="ARBA00022692"/>
    </source>
</evidence>
<keyword evidence="3 8" id="KW-0812">Transmembrane</keyword>
<feature type="transmembrane region" description="Helical" evidence="8">
    <location>
        <begin position="72"/>
        <end position="96"/>
    </location>
</feature>
<dbReference type="InterPro" id="IPR017871">
    <property type="entry name" value="ABC_transporter-like_CS"/>
</dbReference>
<dbReference type="GO" id="GO:0140359">
    <property type="term" value="F:ABC-type transporter activity"/>
    <property type="evidence" value="ECO:0007669"/>
    <property type="project" value="InterPro"/>
</dbReference>
<dbReference type="GO" id="GO:0005524">
    <property type="term" value="F:ATP binding"/>
    <property type="evidence" value="ECO:0007669"/>
    <property type="project" value="UniProtKB-KW"/>
</dbReference>
<dbReference type="SUPFAM" id="SSF52540">
    <property type="entry name" value="P-loop containing nucleoside triphosphate hydrolases"/>
    <property type="match status" value="1"/>
</dbReference>
<dbReference type="FunFam" id="3.40.50.300:FF:000604">
    <property type="entry name" value="ABC transporter B family member 28"/>
    <property type="match status" value="1"/>
</dbReference>
<evidence type="ECO:0000313" key="11">
    <source>
        <dbReference type="EMBL" id="OGZ12564.1"/>
    </source>
</evidence>
<feature type="transmembrane region" description="Helical" evidence="8">
    <location>
        <begin position="141"/>
        <end position="164"/>
    </location>
</feature>
<dbReference type="PANTHER" id="PTHR24221">
    <property type="entry name" value="ATP-BINDING CASSETTE SUB-FAMILY B"/>
    <property type="match status" value="1"/>
</dbReference>
<evidence type="ECO:0000259" key="10">
    <source>
        <dbReference type="PROSITE" id="PS50929"/>
    </source>
</evidence>
<dbReference type="GO" id="GO:0005737">
    <property type="term" value="C:cytoplasm"/>
    <property type="evidence" value="ECO:0007669"/>
    <property type="project" value="UniProtKB-ARBA"/>
</dbReference>
<dbReference type="InterPro" id="IPR027417">
    <property type="entry name" value="P-loop_NTPase"/>
</dbReference>
<evidence type="ECO:0000259" key="9">
    <source>
        <dbReference type="PROSITE" id="PS50893"/>
    </source>
</evidence>
<evidence type="ECO:0008006" key="13">
    <source>
        <dbReference type="Google" id="ProtNLM"/>
    </source>
</evidence>
<feature type="transmembrane region" description="Helical" evidence="8">
    <location>
        <begin position="251"/>
        <end position="275"/>
    </location>
</feature>
<keyword evidence="5" id="KW-0067">ATP-binding</keyword>
<dbReference type="Gene3D" id="3.40.50.300">
    <property type="entry name" value="P-loop containing nucleotide triphosphate hydrolases"/>
    <property type="match status" value="1"/>
</dbReference>
<dbReference type="PANTHER" id="PTHR24221:SF654">
    <property type="entry name" value="ATP-BINDING CASSETTE SUB-FAMILY B MEMBER 6"/>
    <property type="match status" value="1"/>
</dbReference>
<dbReference type="InterPro" id="IPR003593">
    <property type="entry name" value="AAA+_ATPase"/>
</dbReference>
<keyword evidence="6 8" id="KW-1133">Transmembrane helix</keyword>
<dbReference type="SMART" id="SM00382">
    <property type="entry name" value="AAA"/>
    <property type="match status" value="1"/>
</dbReference>
<dbReference type="InterPro" id="IPR003439">
    <property type="entry name" value="ABC_transporter-like_ATP-bd"/>
</dbReference>
<evidence type="ECO:0000256" key="1">
    <source>
        <dbReference type="ARBA" id="ARBA00004651"/>
    </source>
</evidence>
<evidence type="ECO:0000256" key="8">
    <source>
        <dbReference type="SAM" id="Phobius"/>
    </source>
</evidence>
<accession>A0A1G2DFY2</accession>
<dbReference type="InterPro" id="IPR039421">
    <property type="entry name" value="Type_1_exporter"/>
</dbReference>
<comment type="caution">
    <text evidence="11">The sequence shown here is derived from an EMBL/GenBank/DDBJ whole genome shotgun (WGS) entry which is preliminary data.</text>
</comment>
<reference evidence="11 12" key="1">
    <citation type="journal article" date="2016" name="Nat. Commun.">
        <title>Thousands of microbial genomes shed light on interconnected biogeochemical processes in an aquifer system.</title>
        <authorList>
            <person name="Anantharaman K."/>
            <person name="Brown C.T."/>
            <person name="Hug L.A."/>
            <person name="Sharon I."/>
            <person name="Castelle C.J."/>
            <person name="Probst A.J."/>
            <person name="Thomas B.C."/>
            <person name="Singh A."/>
            <person name="Wilkins M.J."/>
            <person name="Karaoz U."/>
            <person name="Brodie E.L."/>
            <person name="Williams K.H."/>
            <person name="Hubbard S.S."/>
            <person name="Banfield J.F."/>
        </authorList>
    </citation>
    <scope>NUCLEOTIDE SEQUENCE [LARGE SCALE GENOMIC DNA]</scope>
</reference>
<evidence type="ECO:0000256" key="7">
    <source>
        <dbReference type="ARBA" id="ARBA00023136"/>
    </source>
</evidence>
<evidence type="ECO:0000256" key="2">
    <source>
        <dbReference type="ARBA" id="ARBA00022448"/>
    </source>
</evidence>
<dbReference type="PROSITE" id="PS50893">
    <property type="entry name" value="ABC_TRANSPORTER_2"/>
    <property type="match status" value="1"/>
</dbReference>
<dbReference type="GO" id="GO:0005886">
    <property type="term" value="C:plasma membrane"/>
    <property type="evidence" value="ECO:0007669"/>
    <property type="project" value="UniProtKB-SubCell"/>
</dbReference>
<dbReference type="Gene3D" id="1.20.1560.10">
    <property type="entry name" value="ABC transporter type 1, transmembrane domain"/>
    <property type="match status" value="1"/>
</dbReference>
<dbReference type="Pfam" id="PF00664">
    <property type="entry name" value="ABC_membrane"/>
    <property type="match status" value="1"/>
</dbReference>
<dbReference type="InterPro" id="IPR011527">
    <property type="entry name" value="ABC1_TM_dom"/>
</dbReference>
<dbReference type="PROSITE" id="PS50929">
    <property type="entry name" value="ABC_TM1F"/>
    <property type="match status" value="1"/>
</dbReference>
<dbReference type="Proteomes" id="UP000178099">
    <property type="component" value="Unassembled WGS sequence"/>
</dbReference>
<feature type="domain" description="ABC transmembrane type-1" evidence="10">
    <location>
        <begin position="16"/>
        <end position="303"/>
    </location>
</feature>
<feature type="domain" description="ABC transporter" evidence="9">
    <location>
        <begin position="346"/>
        <end position="580"/>
    </location>
</feature>
<keyword evidence="2" id="KW-0813">Transport</keyword>
<comment type="subcellular location">
    <subcellularLocation>
        <location evidence="1">Cell membrane</location>
        <topology evidence="1">Multi-pass membrane protein</topology>
    </subcellularLocation>
</comment>
<dbReference type="GO" id="GO:0034040">
    <property type="term" value="F:ATPase-coupled lipid transmembrane transporter activity"/>
    <property type="evidence" value="ECO:0007669"/>
    <property type="project" value="TreeGrafter"/>
</dbReference>
<feature type="transmembrane region" description="Helical" evidence="8">
    <location>
        <begin position="170"/>
        <end position="192"/>
    </location>
</feature>
<feature type="transmembrane region" description="Helical" evidence="8">
    <location>
        <begin position="281"/>
        <end position="297"/>
    </location>
</feature>
<keyword evidence="7 8" id="KW-0472">Membrane</keyword>
<dbReference type="SUPFAM" id="SSF90123">
    <property type="entry name" value="ABC transporter transmembrane region"/>
    <property type="match status" value="1"/>
</dbReference>
<dbReference type="Pfam" id="PF00005">
    <property type="entry name" value="ABC_tran"/>
    <property type="match status" value="1"/>
</dbReference>
<feature type="transmembrane region" description="Helical" evidence="8">
    <location>
        <begin position="12"/>
        <end position="37"/>
    </location>
</feature>
<evidence type="ECO:0000256" key="5">
    <source>
        <dbReference type="ARBA" id="ARBA00022840"/>
    </source>
</evidence>
<evidence type="ECO:0000256" key="4">
    <source>
        <dbReference type="ARBA" id="ARBA00022741"/>
    </source>
</evidence>
<dbReference type="GO" id="GO:0016887">
    <property type="term" value="F:ATP hydrolysis activity"/>
    <property type="evidence" value="ECO:0007669"/>
    <property type="project" value="InterPro"/>
</dbReference>
<name>A0A1G2DFY2_9BACT</name>
<gene>
    <name evidence="11" type="ORF">A3D67_04120</name>
</gene>
<dbReference type="AlphaFoldDB" id="A0A1G2DFY2"/>
<dbReference type="EMBL" id="MHLN01000003">
    <property type="protein sequence ID" value="OGZ12564.1"/>
    <property type="molecule type" value="Genomic_DNA"/>
</dbReference>
<evidence type="ECO:0000313" key="12">
    <source>
        <dbReference type="Proteomes" id="UP000178099"/>
    </source>
</evidence>
<protein>
    <recommendedName>
        <fullName evidence="13">ABC transporter ATP-binding protein</fullName>
    </recommendedName>
</protein>
<proteinExistence type="predicted"/>
<keyword evidence="4" id="KW-0547">Nucleotide-binding</keyword>
<dbReference type="PROSITE" id="PS00211">
    <property type="entry name" value="ABC_TRANSPORTER_1"/>
    <property type="match status" value="1"/>
</dbReference>
<sequence length="583" mass="65742">MRLFKSAFGEYYAHIAVLTAIGFLSGILEGVGINALIPLFSFITEDDGDNSIVTRTIREIFYFVGVDFTIKYLLIFIAAVFIVKAVILFIGSYIQLRIVQDYTKKMRADLFKKFLYARWSFLLRQKIGHMEKMLSTEVKSVAALLGSVSTLILLTTGLLMYLLVAVNISFSITTIALCTGIIVMVIFQPLVFKTRDVSRATAAQSRENAHFINENVLGIKTVKALTAVASMVTEAECRFEKLRKLGIKLTILNSIFSSFFQPFSIIFILFLFSFSYKTGDFSLPAFAAIIYLIQRIFSNIQNFYMHIQGIFKELPYLEHVTECQEEARRNEEKDIGSNPFVFERALSFKNVSFGYQNHSTTIANISFDIRRNSFVGLIGPSGGGKTTIVDLALRLFEPDAGTIELDGVPVSDIDLTRYRKNIAYVSQDIHLINDTILQNIRFFDDSITDDAIVNAAKQAQIYDTIQAIPQRFNTIVGERGIHFSAGQRQRIVIARALARNPKILILDEATSALDNESEIKIQKTIENLKGKVSVLVIAHRLGTVMNCDVLFVLNNGKVIERGEPKELLKDKNSYFFKMYTMRG</sequence>